<dbReference type="PANTHER" id="PTHR30349">
    <property type="entry name" value="PHAGE INTEGRASE-RELATED"/>
    <property type="match status" value="1"/>
</dbReference>
<accession>A0A9W3JF47</accession>
<feature type="domain" description="Tyr recombinase" evidence="4">
    <location>
        <begin position="198"/>
        <end position="395"/>
    </location>
</feature>
<dbReference type="PANTHER" id="PTHR30349:SF64">
    <property type="entry name" value="PROPHAGE INTEGRASE INTD-RELATED"/>
    <property type="match status" value="1"/>
</dbReference>
<reference evidence="5 6" key="1">
    <citation type="submission" date="2012-08" db="EMBL/GenBank/DDBJ databases">
        <authorList>
            <person name="Doggett N."/>
            <person name="Teshima H."/>
            <person name="Bruce D."/>
            <person name="Detter J.C."/>
            <person name="Johnson S.L."/>
            <person name="Han C."/>
        </authorList>
    </citation>
    <scope>NUCLEOTIDE SEQUENCE [LARGE SCALE GENOMIC DNA]</scope>
    <source>
        <strain evidence="5 6">HD-771</strain>
    </source>
</reference>
<dbReference type="KEGG" id="bti:BTG_27495"/>
<keyword evidence="3" id="KW-0233">DNA recombination</keyword>
<evidence type="ECO:0000256" key="2">
    <source>
        <dbReference type="ARBA" id="ARBA00023125"/>
    </source>
</evidence>
<gene>
    <name evidence="5" type="ORF">BTG_27495</name>
</gene>
<dbReference type="SUPFAM" id="SSF56349">
    <property type="entry name" value="DNA breaking-rejoining enzymes"/>
    <property type="match status" value="1"/>
</dbReference>
<dbReference type="Gene3D" id="1.10.443.10">
    <property type="entry name" value="Intergrase catalytic core"/>
    <property type="match status" value="1"/>
</dbReference>
<organism evidence="5 6">
    <name type="scientific">Bacillus thuringiensis HD-771</name>
    <dbReference type="NCBI Taxonomy" id="1218175"/>
    <lineage>
        <taxon>Bacteria</taxon>
        <taxon>Bacillati</taxon>
        <taxon>Bacillota</taxon>
        <taxon>Bacilli</taxon>
        <taxon>Bacillales</taxon>
        <taxon>Bacillaceae</taxon>
        <taxon>Bacillus</taxon>
        <taxon>Bacillus cereus group</taxon>
    </lineage>
</organism>
<dbReference type="InterPro" id="IPR050090">
    <property type="entry name" value="Tyrosine_recombinase_XerCD"/>
</dbReference>
<dbReference type="InterPro" id="IPR013762">
    <property type="entry name" value="Integrase-like_cat_sf"/>
</dbReference>
<evidence type="ECO:0000313" key="6">
    <source>
        <dbReference type="Proteomes" id="UP000005259"/>
    </source>
</evidence>
<protein>
    <submittedName>
        <fullName evidence="5">Integrase</fullName>
    </submittedName>
</protein>
<dbReference type="EMBL" id="CP003752">
    <property type="protein sequence ID" value="AFQ18898.1"/>
    <property type="molecule type" value="Genomic_DNA"/>
</dbReference>
<evidence type="ECO:0000256" key="3">
    <source>
        <dbReference type="ARBA" id="ARBA00023172"/>
    </source>
</evidence>
<name>A0A9W3JF47_BACTU</name>
<dbReference type="GO" id="GO:0015074">
    <property type="term" value="P:DNA integration"/>
    <property type="evidence" value="ECO:0007669"/>
    <property type="project" value="InterPro"/>
</dbReference>
<dbReference type="RefSeq" id="WP_001154436.1">
    <property type="nucleotide sequence ID" value="NC_018500.1"/>
</dbReference>
<dbReference type="PROSITE" id="PS51898">
    <property type="entry name" value="TYR_RECOMBINASE"/>
    <property type="match status" value="1"/>
</dbReference>
<evidence type="ECO:0000259" key="4">
    <source>
        <dbReference type="PROSITE" id="PS51898"/>
    </source>
</evidence>
<evidence type="ECO:0000256" key="1">
    <source>
        <dbReference type="ARBA" id="ARBA00008857"/>
    </source>
</evidence>
<dbReference type="GO" id="GO:0003677">
    <property type="term" value="F:DNA binding"/>
    <property type="evidence" value="ECO:0007669"/>
    <property type="project" value="UniProtKB-KW"/>
</dbReference>
<sequence>MQDYGLKVEKALMPVNNSFENERIQYLITEDGVPLYEVNRWLELVSINSYLTGETYAYKLLSYLRFLKANKLHYLEVKKRFVLEEYIKSLVFEKNQITHINDLPTSNKTSSSVNTHQKRKNTKISKDSIILRISVIKNFYNWLEDNDISDQSPLATQNKPNNGTPRFHSTKNFLYRQIWNFNTQKFITPNIIPKTTQNHIKWYTEKEIEQILIVLPTLRDKIIFKISIETGARIGEILGLHLQDFNGTDGIITIKKAPNNENKAQAKTIERDLYISDELSASIENYIRGERGESDIYFSTFLFINYKGNKKGYAVNQRNYLKILKNWASKIGFEKKDIRTHSGRSTHAQILLEYLFEGKVTEHYIMAQMGWKGNINTLKKYTRSYNEKSRMKIAKELLEHQIKYPIITIED</sequence>
<dbReference type="Proteomes" id="UP000005259">
    <property type="component" value="Chromosome"/>
</dbReference>
<dbReference type="InterPro" id="IPR010998">
    <property type="entry name" value="Integrase_recombinase_N"/>
</dbReference>
<dbReference type="InterPro" id="IPR011010">
    <property type="entry name" value="DNA_brk_join_enz"/>
</dbReference>
<evidence type="ECO:0000313" key="5">
    <source>
        <dbReference type="EMBL" id="AFQ18898.1"/>
    </source>
</evidence>
<comment type="similarity">
    <text evidence="1">Belongs to the 'phage' integrase family.</text>
</comment>
<dbReference type="InterPro" id="IPR002104">
    <property type="entry name" value="Integrase_catalytic"/>
</dbReference>
<dbReference type="Gene3D" id="1.10.150.130">
    <property type="match status" value="1"/>
</dbReference>
<dbReference type="Pfam" id="PF00589">
    <property type="entry name" value="Phage_integrase"/>
    <property type="match status" value="1"/>
</dbReference>
<proteinExistence type="inferred from homology"/>
<keyword evidence="2" id="KW-0238">DNA-binding</keyword>
<dbReference type="CDD" id="cd00397">
    <property type="entry name" value="DNA_BRE_C"/>
    <property type="match status" value="1"/>
</dbReference>
<dbReference type="GO" id="GO:0006310">
    <property type="term" value="P:DNA recombination"/>
    <property type="evidence" value="ECO:0007669"/>
    <property type="project" value="UniProtKB-KW"/>
</dbReference>
<dbReference type="AlphaFoldDB" id="A0A9W3JF47"/>